<reference evidence="2" key="1">
    <citation type="journal article" date="2014" name="Int. J. Syst. Evol. Microbiol.">
        <title>Complete genome sequence of Corynebacterium casei LMG S-19264T (=DSM 44701T), isolated from a smear-ripened cheese.</title>
        <authorList>
            <consortium name="US DOE Joint Genome Institute (JGI-PGF)"/>
            <person name="Walter F."/>
            <person name="Albersmeier A."/>
            <person name="Kalinowski J."/>
            <person name="Ruckert C."/>
        </authorList>
    </citation>
    <scope>NUCLEOTIDE SEQUENCE</scope>
    <source>
        <strain evidence="2">KCTC 22164</strain>
    </source>
</reference>
<dbReference type="Pfam" id="PF18899">
    <property type="entry name" value="DUF5655"/>
    <property type="match status" value="1"/>
</dbReference>
<protein>
    <recommendedName>
        <fullName evidence="1">DUF5655 domain-containing protein</fullName>
    </recommendedName>
</protein>
<dbReference type="InterPro" id="IPR025629">
    <property type="entry name" value="DUF4287"/>
</dbReference>
<dbReference type="RefSeq" id="WP_189406287.1">
    <property type="nucleotide sequence ID" value="NZ_BMXP01000004.1"/>
</dbReference>
<dbReference type="Pfam" id="PF14117">
    <property type="entry name" value="DUF4287"/>
    <property type="match status" value="1"/>
</dbReference>
<evidence type="ECO:0000313" key="2">
    <source>
        <dbReference type="EMBL" id="GGW87243.1"/>
    </source>
</evidence>
<organism evidence="2 3">
    <name type="scientific">Alteromonas halophila</name>
    <dbReference type="NCBI Taxonomy" id="516698"/>
    <lineage>
        <taxon>Bacteria</taxon>
        <taxon>Pseudomonadati</taxon>
        <taxon>Pseudomonadota</taxon>
        <taxon>Gammaproteobacteria</taxon>
        <taxon>Alteromonadales</taxon>
        <taxon>Alteromonadaceae</taxon>
        <taxon>Alteromonas/Salinimonas group</taxon>
        <taxon>Alteromonas</taxon>
    </lineage>
</organism>
<dbReference type="Proteomes" id="UP000631300">
    <property type="component" value="Unassembled WGS sequence"/>
</dbReference>
<dbReference type="AlphaFoldDB" id="A0A918JN40"/>
<gene>
    <name evidence="2" type="ORF">GCM10007391_21400</name>
</gene>
<name>A0A918JN40_9ALTE</name>
<reference evidence="2" key="2">
    <citation type="submission" date="2020-09" db="EMBL/GenBank/DDBJ databases">
        <authorList>
            <person name="Sun Q."/>
            <person name="Kim S."/>
        </authorList>
    </citation>
    <scope>NUCLEOTIDE SEQUENCE</scope>
    <source>
        <strain evidence="2">KCTC 22164</strain>
    </source>
</reference>
<dbReference type="EMBL" id="BMXP01000004">
    <property type="protein sequence ID" value="GGW87243.1"/>
    <property type="molecule type" value="Genomic_DNA"/>
</dbReference>
<proteinExistence type="predicted"/>
<evidence type="ECO:0000259" key="1">
    <source>
        <dbReference type="Pfam" id="PF18899"/>
    </source>
</evidence>
<sequence>MEQNLPEKTGNTLAQWKTILTSKQLNKHSDIMAFLKKECGITHGYANFIALKFRESDAGSTSPDELIEAQYAKKQALRPVFEGLRQAILAFGSDVEEAPKKAAVSYRRKRQFALLKPATTSRMDIGLKFTDRAVGGRLLDSGPFGTMCTHRITANADDPIDDVLLELLHDAYQDAG</sequence>
<comment type="caution">
    <text evidence="2">The sequence shown here is derived from an EMBL/GenBank/DDBJ whole genome shotgun (WGS) entry which is preliminary data.</text>
</comment>
<accession>A0A918JN40</accession>
<evidence type="ECO:0000313" key="3">
    <source>
        <dbReference type="Proteomes" id="UP000631300"/>
    </source>
</evidence>
<keyword evidence="3" id="KW-1185">Reference proteome</keyword>
<feature type="domain" description="DUF5655" evidence="1">
    <location>
        <begin position="67"/>
        <end position="174"/>
    </location>
</feature>
<dbReference type="InterPro" id="IPR043714">
    <property type="entry name" value="DUF5655"/>
</dbReference>